<evidence type="ECO:0000313" key="5">
    <source>
        <dbReference type="Proteomes" id="UP001215598"/>
    </source>
</evidence>
<reference evidence="4" key="1">
    <citation type="submission" date="2023-03" db="EMBL/GenBank/DDBJ databases">
        <title>Massive genome expansion in bonnet fungi (Mycena s.s.) driven by repeated elements and novel gene families across ecological guilds.</title>
        <authorList>
            <consortium name="Lawrence Berkeley National Laboratory"/>
            <person name="Harder C.B."/>
            <person name="Miyauchi S."/>
            <person name="Viragh M."/>
            <person name="Kuo A."/>
            <person name="Thoen E."/>
            <person name="Andreopoulos B."/>
            <person name="Lu D."/>
            <person name="Skrede I."/>
            <person name="Drula E."/>
            <person name="Henrissat B."/>
            <person name="Morin E."/>
            <person name="Kohler A."/>
            <person name="Barry K."/>
            <person name="LaButti K."/>
            <person name="Morin E."/>
            <person name="Salamov A."/>
            <person name="Lipzen A."/>
            <person name="Mereny Z."/>
            <person name="Hegedus B."/>
            <person name="Baldrian P."/>
            <person name="Stursova M."/>
            <person name="Weitz H."/>
            <person name="Taylor A."/>
            <person name="Grigoriev I.V."/>
            <person name="Nagy L.G."/>
            <person name="Martin F."/>
            <person name="Kauserud H."/>
        </authorList>
    </citation>
    <scope>NUCLEOTIDE SEQUENCE</scope>
    <source>
        <strain evidence="4">CBHHK182m</strain>
    </source>
</reference>
<sequence length="493" mass="55230">MFSRTQVNGGGPFYNVQGNINVHSHQHQHLALHGASVPWLLEHGNDGEYDQRLAIGNRGGDPMPQLEFEATGGETERVLTGATRNPHHHATAGRHTPYDAATRPRRPINSTNEEVFPELSSANPPQMGYPDSEPHADPAHHNPDYAPDAFTGHSFQPQDPHPNPPPSFLGAHISAQNVNHYSPGETGINILHHSVALEALYDSADSYPQPRCHLETRTEMLDNLYEWCTKDDTEHPICWLQGPAGAGKSAIMQTLARRLEDAGRLGGAFFFKRHHPTRGNAKVLFATLAYQLAENYDYLRPMISHTVECYPSIVGRNMEVQLNRLIVDSCRSCANSSPPILLLDGLDECNDERTQQQILQLIGRTARQYPTRFRFLVASRPESHIREIVAESSFNNLINSVNVDQSFDDVRKYLLDEFGRIFRENPQTMREVQAPWPLPEVLEDMVEKSSGYFLYASAVIKLAESLVLCPEDDLSRLLALCPEDDLNILLSRG</sequence>
<dbReference type="Gene3D" id="3.40.50.300">
    <property type="entry name" value="P-loop containing nucleotide triphosphate hydrolases"/>
    <property type="match status" value="1"/>
</dbReference>
<feature type="region of interest" description="Disordered" evidence="2">
    <location>
        <begin position="83"/>
        <end position="171"/>
    </location>
</feature>
<dbReference type="EMBL" id="JARKIB010000104">
    <property type="protein sequence ID" value="KAJ7740106.1"/>
    <property type="molecule type" value="Genomic_DNA"/>
</dbReference>
<protein>
    <recommendedName>
        <fullName evidence="3">Nephrocystin 3-like N-terminal domain-containing protein</fullName>
    </recommendedName>
</protein>
<dbReference type="InterPro" id="IPR027417">
    <property type="entry name" value="P-loop_NTPase"/>
</dbReference>
<gene>
    <name evidence="4" type="ORF">B0H16DRAFT_1378655</name>
</gene>
<dbReference type="PANTHER" id="PTHR10039:SF14">
    <property type="entry name" value="NACHT DOMAIN-CONTAINING PROTEIN"/>
    <property type="match status" value="1"/>
</dbReference>
<evidence type="ECO:0000259" key="3">
    <source>
        <dbReference type="Pfam" id="PF24883"/>
    </source>
</evidence>
<organism evidence="4 5">
    <name type="scientific">Mycena metata</name>
    <dbReference type="NCBI Taxonomy" id="1033252"/>
    <lineage>
        <taxon>Eukaryota</taxon>
        <taxon>Fungi</taxon>
        <taxon>Dikarya</taxon>
        <taxon>Basidiomycota</taxon>
        <taxon>Agaricomycotina</taxon>
        <taxon>Agaricomycetes</taxon>
        <taxon>Agaricomycetidae</taxon>
        <taxon>Agaricales</taxon>
        <taxon>Marasmiineae</taxon>
        <taxon>Mycenaceae</taxon>
        <taxon>Mycena</taxon>
    </lineage>
</organism>
<evidence type="ECO:0000256" key="2">
    <source>
        <dbReference type="SAM" id="MobiDB-lite"/>
    </source>
</evidence>
<proteinExistence type="predicted"/>
<feature type="compositionally biased region" description="Basic and acidic residues" evidence="2">
    <location>
        <begin position="132"/>
        <end position="143"/>
    </location>
</feature>
<accession>A0AAD7ICS7</accession>
<evidence type="ECO:0000313" key="4">
    <source>
        <dbReference type="EMBL" id="KAJ7740106.1"/>
    </source>
</evidence>
<dbReference type="SUPFAM" id="SSF52540">
    <property type="entry name" value="P-loop containing nucleoside triphosphate hydrolases"/>
    <property type="match status" value="1"/>
</dbReference>
<dbReference type="PANTHER" id="PTHR10039">
    <property type="entry name" value="AMELOGENIN"/>
    <property type="match status" value="1"/>
</dbReference>
<keyword evidence="5" id="KW-1185">Reference proteome</keyword>
<name>A0AAD7ICS7_9AGAR</name>
<dbReference type="Pfam" id="PF24883">
    <property type="entry name" value="NPHP3_N"/>
    <property type="match status" value="1"/>
</dbReference>
<dbReference type="InterPro" id="IPR056884">
    <property type="entry name" value="NPHP3-like_N"/>
</dbReference>
<comment type="caution">
    <text evidence="4">The sequence shown here is derived from an EMBL/GenBank/DDBJ whole genome shotgun (WGS) entry which is preliminary data.</text>
</comment>
<dbReference type="Proteomes" id="UP001215598">
    <property type="component" value="Unassembled WGS sequence"/>
</dbReference>
<feature type="domain" description="Nephrocystin 3-like N-terminal" evidence="3">
    <location>
        <begin position="225"/>
        <end position="380"/>
    </location>
</feature>
<dbReference type="AlphaFoldDB" id="A0AAD7ICS7"/>
<keyword evidence="1" id="KW-0677">Repeat</keyword>
<evidence type="ECO:0000256" key="1">
    <source>
        <dbReference type="ARBA" id="ARBA00022737"/>
    </source>
</evidence>